<evidence type="ECO:0000256" key="3">
    <source>
        <dbReference type="ARBA" id="ARBA00022598"/>
    </source>
</evidence>
<proteinExistence type="predicted"/>
<dbReference type="PANTHER" id="PTHR42705">
    <property type="entry name" value="BIFUNCTIONAL NON-HOMOLOGOUS END JOINING PROTEIN LIGD"/>
    <property type="match status" value="1"/>
</dbReference>
<dbReference type="GO" id="GO:0006310">
    <property type="term" value="P:DNA recombination"/>
    <property type="evidence" value="ECO:0007669"/>
    <property type="project" value="UniProtKB-KW"/>
</dbReference>
<dbReference type="RefSeq" id="WP_119454593.1">
    <property type="nucleotide sequence ID" value="NZ_QWGA01000007.1"/>
</dbReference>
<organism evidence="23 24">
    <name type="scientific">Henriciella algicola</name>
    <dbReference type="NCBI Taxonomy" id="1608422"/>
    <lineage>
        <taxon>Bacteria</taxon>
        <taxon>Pseudomonadati</taxon>
        <taxon>Pseudomonadota</taxon>
        <taxon>Alphaproteobacteria</taxon>
        <taxon>Hyphomonadales</taxon>
        <taxon>Hyphomonadaceae</taxon>
        <taxon>Henriciella</taxon>
    </lineage>
</organism>
<dbReference type="InterPro" id="IPR014143">
    <property type="entry name" value="NHEJ_ligase_prk"/>
</dbReference>
<dbReference type="NCBIfam" id="TIGR02779">
    <property type="entry name" value="NHEJ_ligase_lig"/>
    <property type="match status" value="1"/>
</dbReference>
<evidence type="ECO:0000256" key="18">
    <source>
        <dbReference type="ARBA" id="ARBA00023268"/>
    </source>
</evidence>
<dbReference type="EMBL" id="QWGA01000007">
    <property type="protein sequence ID" value="RIJ29179.1"/>
    <property type="molecule type" value="Genomic_DNA"/>
</dbReference>
<evidence type="ECO:0000256" key="6">
    <source>
        <dbReference type="ARBA" id="ARBA00022722"/>
    </source>
</evidence>
<evidence type="ECO:0000256" key="9">
    <source>
        <dbReference type="ARBA" id="ARBA00022763"/>
    </source>
</evidence>
<dbReference type="OrthoDB" id="9802472at2"/>
<dbReference type="GO" id="GO:0004527">
    <property type="term" value="F:exonuclease activity"/>
    <property type="evidence" value="ECO:0007669"/>
    <property type="project" value="UniProtKB-KW"/>
</dbReference>
<keyword evidence="17" id="KW-0464">Manganese</keyword>
<dbReference type="InterPro" id="IPR014146">
    <property type="entry name" value="LigD_ligase_dom"/>
</dbReference>
<keyword evidence="10" id="KW-0378">Hydrolase</keyword>
<sequence>MAKSQSDTLKTYREKRDFTRTPEPDGSKSKRSKSKNGALSFVIQKHDASRLHYDFRLELDGVLKSWAVTKGPSLNPADKRLAVRTEDHPLDYGSFEGVIPDGYGAGTVMLWDQGEWEPREDPHEGLKKGSLKFNLKGARLKGGWALVLMKNNSTKDRQNWLLIKEKDDEADRKSDPRETWQTSVTSDRDFEEIEQAAAGGDADILGEDEAPEFPDFVEPQLAKLRDDPPSGDDWLHELKFDGYRIQALIAGHQVRLITRNGKDWTDRYPAVAKALAALEVETAAIDGELVALDERGHSHFASLQAAIKGENDATLAFYAFDLLSRDGKDLRKKPLTERKAALREIIPDEDEIVRFSDHIEGKGDDVIGKACGMGLEGIISKKATSKYLSGRGSGWIKSKCVGRDEFVIGGYRKSDKKGRAFASLLLGEFEDGKLHYRGRVGTGFDEATMDELSAAMTRLERKTSAFEDLPADARRGAVWLTPKLVAEIAYTERTPDGLLRHPSFQGLREDKEAKQVKTRREKETETVQDADDGKVLGVRISHPDRVVYEEQGATKREIAEYLAEIAPRMLPYIEDHPVSLVRCPSGAGGKCFYQKHHTDSVPGAIDEVQIEEKDGETSGYLLLNSAEALVSAAQIGALELHIWGSRTDRLERPDRLVLDLDPDEGLDFEDVKSAAFEVRDVLNAAGLQTFALLTGGKGIHVIAPLERRQGWDEVKSAARGLARKLSEADPGRYVAEMSKAKRKGRIFIDWLRNERGATAVCPYSLRARPGAPIATPVRWDELSRISSGHDYTLSTIRRRLSALKSDPWEGYDTVRQSISKSVLDILADD</sequence>
<dbReference type="CDD" id="cd07906">
    <property type="entry name" value="Adenylation_DNA_ligase_LigD_LigC"/>
    <property type="match status" value="1"/>
</dbReference>
<evidence type="ECO:0000256" key="21">
    <source>
        <dbReference type="SAM" id="MobiDB-lite"/>
    </source>
</evidence>
<dbReference type="Pfam" id="PF21686">
    <property type="entry name" value="LigD_Prim-Pol"/>
    <property type="match status" value="1"/>
</dbReference>
<dbReference type="InterPro" id="IPR052171">
    <property type="entry name" value="NHEJ_LigD"/>
</dbReference>
<accession>A0A399RHH4</accession>
<dbReference type="GO" id="GO:0003887">
    <property type="term" value="F:DNA-directed DNA polymerase activity"/>
    <property type="evidence" value="ECO:0007669"/>
    <property type="project" value="UniProtKB-KW"/>
</dbReference>
<dbReference type="Proteomes" id="UP000265845">
    <property type="component" value="Unassembled WGS sequence"/>
</dbReference>
<name>A0A399RHH4_9PROT</name>
<keyword evidence="12" id="KW-0067">ATP-binding</keyword>
<dbReference type="SUPFAM" id="SSF56091">
    <property type="entry name" value="DNA ligase/mRNA capping enzyme, catalytic domain"/>
    <property type="match status" value="1"/>
</dbReference>
<keyword evidence="13" id="KW-0239">DNA-directed DNA polymerase</keyword>
<dbReference type="Pfam" id="PF13298">
    <property type="entry name" value="LigD_N"/>
    <property type="match status" value="1"/>
</dbReference>
<dbReference type="NCBIfam" id="TIGR02776">
    <property type="entry name" value="NHEJ_ligase_prk"/>
    <property type="match status" value="1"/>
</dbReference>
<dbReference type="Pfam" id="PF01068">
    <property type="entry name" value="DNA_ligase_A_M"/>
    <property type="match status" value="1"/>
</dbReference>
<dbReference type="Gene3D" id="3.30.1490.70">
    <property type="match status" value="1"/>
</dbReference>
<dbReference type="InterPro" id="IPR014145">
    <property type="entry name" value="LigD_pol_dom"/>
</dbReference>
<evidence type="ECO:0000256" key="12">
    <source>
        <dbReference type="ARBA" id="ARBA00022840"/>
    </source>
</evidence>
<evidence type="ECO:0000256" key="15">
    <source>
        <dbReference type="ARBA" id="ARBA00023172"/>
    </source>
</evidence>
<evidence type="ECO:0000256" key="1">
    <source>
        <dbReference type="ARBA" id="ARBA00001936"/>
    </source>
</evidence>
<dbReference type="GO" id="GO:0046872">
    <property type="term" value="F:metal ion binding"/>
    <property type="evidence" value="ECO:0007669"/>
    <property type="project" value="UniProtKB-KW"/>
</dbReference>
<keyword evidence="4" id="KW-0808">Transferase</keyword>
<evidence type="ECO:0000256" key="11">
    <source>
        <dbReference type="ARBA" id="ARBA00022839"/>
    </source>
</evidence>
<reference evidence="23 24" key="1">
    <citation type="submission" date="2018-08" db="EMBL/GenBank/DDBJ databases">
        <title>Henriciella mobilis sp. nov., isolated from seawater.</title>
        <authorList>
            <person name="Cheng H."/>
            <person name="Wu Y.-H."/>
            <person name="Xu X.-W."/>
            <person name="Guo L.-L."/>
        </authorList>
    </citation>
    <scope>NUCLEOTIDE SEQUENCE [LARGE SCALE GENOMIC DNA]</scope>
    <source>
        <strain evidence="23 24">CCUG67844</strain>
    </source>
</reference>
<evidence type="ECO:0000256" key="8">
    <source>
        <dbReference type="ARBA" id="ARBA00022741"/>
    </source>
</evidence>
<evidence type="ECO:0000256" key="20">
    <source>
        <dbReference type="ARBA" id="ARBA00034003"/>
    </source>
</evidence>
<dbReference type="InterPro" id="IPR033651">
    <property type="entry name" value="PaeLigD_Pol-like"/>
</dbReference>
<keyword evidence="8" id="KW-0547">Nucleotide-binding</keyword>
<keyword evidence="3 23" id="KW-0436">Ligase</keyword>
<feature type="compositionally biased region" description="Basic and acidic residues" evidence="21">
    <location>
        <begin position="10"/>
        <end position="28"/>
    </location>
</feature>
<evidence type="ECO:0000256" key="14">
    <source>
        <dbReference type="ARBA" id="ARBA00023125"/>
    </source>
</evidence>
<dbReference type="Pfam" id="PF04679">
    <property type="entry name" value="DNA_ligase_A_C"/>
    <property type="match status" value="1"/>
</dbReference>
<keyword evidence="5" id="KW-0548">Nucleotidyltransferase</keyword>
<keyword evidence="6" id="KW-0540">Nuclease</keyword>
<dbReference type="PANTHER" id="PTHR42705:SF2">
    <property type="entry name" value="BIFUNCTIONAL NON-HOMOLOGOUS END JOINING PROTEIN LIGD"/>
    <property type="match status" value="1"/>
</dbReference>
<evidence type="ECO:0000256" key="17">
    <source>
        <dbReference type="ARBA" id="ARBA00023211"/>
    </source>
</evidence>
<comment type="catalytic activity">
    <reaction evidence="20">
        <text>ATP + (deoxyribonucleotide)n-3'-hydroxyl + 5'-phospho-(deoxyribonucleotide)m = (deoxyribonucleotide)n+m + AMP + diphosphate.</text>
        <dbReference type="EC" id="6.5.1.1"/>
    </reaction>
</comment>
<dbReference type="InterPro" id="IPR012309">
    <property type="entry name" value="DNA_ligase_ATP-dep_C"/>
</dbReference>
<dbReference type="Gene3D" id="3.90.920.10">
    <property type="entry name" value="DNA primase, PRIM domain"/>
    <property type="match status" value="1"/>
</dbReference>
<keyword evidence="9" id="KW-0227">DNA damage</keyword>
<evidence type="ECO:0000313" key="24">
    <source>
        <dbReference type="Proteomes" id="UP000265845"/>
    </source>
</evidence>
<evidence type="ECO:0000256" key="2">
    <source>
        <dbReference type="ARBA" id="ARBA00012727"/>
    </source>
</evidence>
<dbReference type="CDD" id="cd07971">
    <property type="entry name" value="OBF_DNA_ligase_LigD"/>
    <property type="match status" value="1"/>
</dbReference>
<dbReference type="CDD" id="cd04862">
    <property type="entry name" value="PaeLigD_Pol_like"/>
    <property type="match status" value="1"/>
</dbReference>
<dbReference type="InterPro" id="IPR014144">
    <property type="entry name" value="LigD_PE_domain"/>
</dbReference>
<dbReference type="NCBIfam" id="TIGR02778">
    <property type="entry name" value="ligD_pol"/>
    <property type="match status" value="1"/>
</dbReference>
<dbReference type="Gene3D" id="2.40.50.140">
    <property type="entry name" value="Nucleic acid-binding proteins"/>
    <property type="match status" value="1"/>
</dbReference>
<evidence type="ECO:0000256" key="7">
    <source>
        <dbReference type="ARBA" id="ARBA00022723"/>
    </source>
</evidence>
<keyword evidence="11" id="KW-0269">Exonuclease</keyword>
<evidence type="ECO:0000256" key="19">
    <source>
        <dbReference type="ARBA" id="ARBA00029943"/>
    </source>
</evidence>
<comment type="cofactor">
    <cofactor evidence="1">
        <name>Mn(2+)</name>
        <dbReference type="ChEBI" id="CHEBI:29035"/>
    </cofactor>
</comment>
<dbReference type="AlphaFoldDB" id="A0A399RHH4"/>
<gene>
    <name evidence="23" type="primary">ligD</name>
    <name evidence="23" type="ORF">D1222_12560</name>
</gene>
<evidence type="ECO:0000259" key="22">
    <source>
        <dbReference type="PROSITE" id="PS50160"/>
    </source>
</evidence>
<dbReference type="Gene3D" id="3.30.470.30">
    <property type="entry name" value="DNA ligase/mRNA capping enzyme"/>
    <property type="match status" value="1"/>
</dbReference>
<dbReference type="EC" id="6.5.1.1" evidence="2"/>
<dbReference type="GO" id="GO:0003677">
    <property type="term" value="F:DNA binding"/>
    <property type="evidence" value="ECO:0007669"/>
    <property type="project" value="UniProtKB-KW"/>
</dbReference>
<keyword evidence="7" id="KW-0479">Metal-binding</keyword>
<keyword evidence="16" id="KW-0234">DNA repair</keyword>
<evidence type="ECO:0000313" key="23">
    <source>
        <dbReference type="EMBL" id="RIJ29179.1"/>
    </source>
</evidence>
<dbReference type="SUPFAM" id="SSF50249">
    <property type="entry name" value="Nucleic acid-binding proteins"/>
    <property type="match status" value="1"/>
</dbReference>
<protein>
    <recommendedName>
        <fullName evidence="2">DNA ligase (ATP)</fullName>
        <ecNumber evidence="2">6.5.1.1</ecNumber>
    </recommendedName>
    <alternativeName>
        <fullName evidence="19">NHEJ DNA polymerase</fullName>
    </alternativeName>
</protein>
<dbReference type="NCBIfam" id="NF004628">
    <property type="entry name" value="PRK05972.1"/>
    <property type="match status" value="1"/>
</dbReference>
<dbReference type="InterPro" id="IPR012340">
    <property type="entry name" value="NA-bd_OB-fold"/>
</dbReference>
<keyword evidence="24" id="KW-1185">Reference proteome</keyword>
<evidence type="ECO:0000256" key="16">
    <source>
        <dbReference type="ARBA" id="ARBA00023204"/>
    </source>
</evidence>
<feature type="compositionally biased region" description="Basic and acidic residues" evidence="21">
    <location>
        <begin position="510"/>
        <end position="525"/>
    </location>
</feature>
<dbReference type="GO" id="GO:0003910">
    <property type="term" value="F:DNA ligase (ATP) activity"/>
    <property type="evidence" value="ECO:0007669"/>
    <property type="project" value="UniProtKB-EC"/>
</dbReference>
<dbReference type="GO" id="GO:0006281">
    <property type="term" value="P:DNA repair"/>
    <property type="evidence" value="ECO:0007669"/>
    <property type="project" value="UniProtKB-KW"/>
</dbReference>
<dbReference type="InterPro" id="IPR012310">
    <property type="entry name" value="DNA_ligase_ATP-dep_cent"/>
</dbReference>
<dbReference type="GO" id="GO:0005524">
    <property type="term" value="F:ATP binding"/>
    <property type="evidence" value="ECO:0007669"/>
    <property type="project" value="UniProtKB-KW"/>
</dbReference>
<comment type="caution">
    <text evidence="23">The sequence shown here is derived from an EMBL/GenBank/DDBJ whole genome shotgun (WGS) entry which is preliminary data.</text>
</comment>
<evidence type="ECO:0000256" key="4">
    <source>
        <dbReference type="ARBA" id="ARBA00022679"/>
    </source>
</evidence>
<keyword evidence="15" id="KW-0233">DNA recombination</keyword>
<keyword evidence="18" id="KW-0511">Multifunctional enzyme</keyword>
<evidence type="ECO:0000256" key="5">
    <source>
        <dbReference type="ARBA" id="ARBA00022695"/>
    </source>
</evidence>
<dbReference type="NCBIfam" id="TIGR02777">
    <property type="entry name" value="LigD_PE_dom"/>
    <property type="match status" value="1"/>
</dbReference>
<feature type="domain" description="ATP-dependent DNA ligase family profile" evidence="22">
    <location>
        <begin position="308"/>
        <end position="399"/>
    </location>
</feature>
<keyword evidence="14" id="KW-0238">DNA-binding</keyword>
<evidence type="ECO:0000256" key="10">
    <source>
        <dbReference type="ARBA" id="ARBA00022801"/>
    </source>
</evidence>
<evidence type="ECO:0000256" key="13">
    <source>
        <dbReference type="ARBA" id="ARBA00022932"/>
    </source>
</evidence>
<dbReference type="PROSITE" id="PS50160">
    <property type="entry name" value="DNA_LIGASE_A3"/>
    <property type="match status" value="1"/>
</dbReference>
<feature type="region of interest" description="Disordered" evidence="21">
    <location>
        <begin position="1"/>
        <end position="37"/>
    </location>
</feature>
<feature type="region of interest" description="Disordered" evidence="21">
    <location>
        <begin position="510"/>
        <end position="530"/>
    </location>
</feature>